<evidence type="ECO:0000313" key="3">
    <source>
        <dbReference type="Proteomes" id="UP001153328"/>
    </source>
</evidence>
<comment type="caution">
    <text evidence="2">The sequence shown here is derived from an EMBL/GenBank/DDBJ whole genome shotgun (WGS) entry which is preliminary data.</text>
</comment>
<accession>A0A9W4GYW7</accession>
<reference evidence="2" key="1">
    <citation type="submission" date="2021-06" db="EMBL/GenBank/DDBJ databases">
        <authorList>
            <person name="Arsene-Ploetze F."/>
        </authorList>
    </citation>
    <scope>NUCLEOTIDE SEQUENCE</scope>
    <source>
        <strain evidence="2">SBRY1</strain>
    </source>
</reference>
<feature type="region of interest" description="Disordered" evidence="1">
    <location>
        <begin position="1"/>
        <end position="31"/>
    </location>
</feature>
<organism evidence="2 3">
    <name type="scientific">Actinacidiphila bryophytorum</name>
    <dbReference type="NCBI Taxonomy" id="1436133"/>
    <lineage>
        <taxon>Bacteria</taxon>
        <taxon>Bacillati</taxon>
        <taxon>Actinomycetota</taxon>
        <taxon>Actinomycetes</taxon>
        <taxon>Kitasatosporales</taxon>
        <taxon>Streptomycetaceae</taxon>
        <taxon>Actinacidiphila</taxon>
    </lineage>
</organism>
<protein>
    <submittedName>
        <fullName evidence="2">Uncharacterized protein</fullName>
    </submittedName>
</protein>
<evidence type="ECO:0000256" key="1">
    <source>
        <dbReference type="SAM" id="MobiDB-lite"/>
    </source>
</evidence>
<gene>
    <name evidence="2" type="ORF">SBRY_20176</name>
</gene>
<dbReference type="AlphaFoldDB" id="A0A9W4GYW7"/>
<name>A0A9W4GYW7_9ACTN</name>
<dbReference type="Proteomes" id="UP001153328">
    <property type="component" value="Unassembled WGS sequence"/>
</dbReference>
<dbReference type="EMBL" id="CAJVAX010000012">
    <property type="protein sequence ID" value="CAG7625602.1"/>
    <property type="molecule type" value="Genomic_DNA"/>
</dbReference>
<sequence>MTATLGKGTARPKSNHYSFTGTALSDRPGTI</sequence>
<evidence type="ECO:0000313" key="2">
    <source>
        <dbReference type="EMBL" id="CAG7625602.1"/>
    </source>
</evidence>
<keyword evidence="3" id="KW-1185">Reference proteome</keyword>
<proteinExistence type="predicted"/>